<dbReference type="EMBL" id="CP061283">
    <property type="protein sequence ID" value="QNS09494.1"/>
    <property type="molecule type" value="Genomic_DNA"/>
</dbReference>
<organism evidence="1 2">
    <name type="scientific">Streptomyces xanthii</name>
    <dbReference type="NCBI Taxonomy" id="2768069"/>
    <lineage>
        <taxon>Bacteria</taxon>
        <taxon>Bacillati</taxon>
        <taxon>Actinomycetota</taxon>
        <taxon>Actinomycetes</taxon>
        <taxon>Kitasatosporales</taxon>
        <taxon>Streptomycetaceae</taxon>
        <taxon>Streptomyces</taxon>
    </lineage>
</organism>
<keyword evidence="1" id="KW-0614">Plasmid</keyword>
<dbReference type="AlphaFoldDB" id="A0A7H1BL89"/>
<dbReference type="InterPro" id="IPR045677">
    <property type="entry name" value="DUF6197"/>
</dbReference>
<protein>
    <submittedName>
        <fullName evidence="1">Uncharacterized protein</fullName>
    </submittedName>
</protein>
<reference evidence="1 2" key="1">
    <citation type="submission" date="2020-09" db="EMBL/GenBank/DDBJ databases">
        <title>A novel species.</title>
        <authorList>
            <person name="Gao J."/>
        </authorList>
    </citation>
    <scope>NUCLEOTIDE SEQUENCE [LARGE SCALE GENOMIC DNA]</scope>
    <source>
        <strain evidence="1 2">CRXT-Y-14</strain>
        <plasmid evidence="1 2">unnamed2</plasmid>
    </source>
</reference>
<name>A0A7H1BL89_9ACTN</name>
<dbReference type="Pfam" id="PF19698">
    <property type="entry name" value="DUF6197"/>
    <property type="match status" value="1"/>
</dbReference>
<keyword evidence="2" id="KW-1185">Reference proteome</keyword>
<sequence>MTGIRYSPDSVLVPTTPGALLEWAATHITHVGIYQSRHSLFSGPGRLAHRRCSVGGALDVAAGRDRMAPDRPYDLEAIGATLDDAYRILAEHLEGGPVPIPPGCDPTAHHKTVVHLWTLAPGRTAQQAAAALRAAAETAEAADRLF</sequence>
<accession>A0A7H1BL89</accession>
<gene>
    <name evidence="1" type="ORF">IAG42_37735</name>
</gene>
<proteinExistence type="predicted"/>
<dbReference type="Proteomes" id="UP000516428">
    <property type="component" value="Plasmid unnamed2"/>
</dbReference>
<evidence type="ECO:0000313" key="2">
    <source>
        <dbReference type="Proteomes" id="UP000516428"/>
    </source>
</evidence>
<evidence type="ECO:0000313" key="1">
    <source>
        <dbReference type="EMBL" id="QNS09494.1"/>
    </source>
</evidence>
<geneLocation type="plasmid" evidence="1 2">
    <name>unnamed2</name>
</geneLocation>
<dbReference type="KEGG" id="sxn:IAG42_37735"/>
<dbReference type="RefSeq" id="WP_188342149.1">
    <property type="nucleotide sequence ID" value="NZ_CP061283.1"/>
</dbReference>